<sequence length="131" mass="14396">MILGREYYLYAGAAVIAIVGYLVDLRIGGNAFARAGAVMVAYGALLAGREIYLMERAITRHESRVEKLEAAYLDAARNGQEGSAEDAFSRLAQNLSEFRAARIERVGRMIYAEILILCFGTIIWGFGDLVV</sequence>
<feature type="transmembrane region" description="Helical" evidence="1">
    <location>
        <begin position="109"/>
        <end position="127"/>
    </location>
</feature>
<accession>A0A2R8B4U9</accession>
<proteinExistence type="predicted"/>
<dbReference type="EMBL" id="OMOQ01000001">
    <property type="protein sequence ID" value="SPH17560.1"/>
    <property type="molecule type" value="Genomic_DNA"/>
</dbReference>
<reference evidence="2 3" key="1">
    <citation type="submission" date="2018-03" db="EMBL/GenBank/DDBJ databases">
        <authorList>
            <person name="Keele B.F."/>
        </authorList>
    </citation>
    <scope>NUCLEOTIDE SEQUENCE [LARGE SCALE GENOMIC DNA]</scope>
    <source>
        <strain evidence="2 3">CECT 8626</strain>
    </source>
</reference>
<name>A0A2R8B4U9_9RHOB</name>
<organism evidence="2 3">
    <name type="scientific">Albidovulum aquaemixtae</name>
    <dbReference type="NCBI Taxonomy" id="1542388"/>
    <lineage>
        <taxon>Bacteria</taxon>
        <taxon>Pseudomonadati</taxon>
        <taxon>Pseudomonadota</taxon>
        <taxon>Alphaproteobacteria</taxon>
        <taxon>Rhodobacterales</taxon>
        <taxon>Paracoccaceae</taxon>
        <taxon>Albidovulum</taxon>
    </lineage>
</organism>
<feature type="transmembrane region" description="Helical" evidence="1">
    <location>
        <begin position="31"/>
        <end position="48"/>
    </location>
</feature>
<dbReference type="Proteomes" id="UP000244924">
    <property type="component" value="Unassembled WGS sequence"/>
</dbReference>
<keyword evidence="1" id="KW-0812">Transmembrane</keyword>
<feature type="transmembrane region" description="Helical" evidence="1">
    <location>
        <begin position="7"/>
        <end position="25"/>
    </location>
</feature>
<evidence type="ECO:0000313" key="2">
    <source>
        <dbReference type="EMBL" id="SPH17560.1"/>
    </source>
</evidence>
<keyword evidence="1" id="KW-1133">Transmembrane helix</keyword>
<dbReference type="AlphaFoldDB" id="A0A2R8B4U9"/>
<keyword evidence="3" id="KW-1185">Reference proteome</keyword>
<evidence type="ECO:0000313" key="3">
    <source>
        <dbReference type="Proteomes" id="UP000244924"/>
    </source>
</evidence>
<evidence type="ECO:0000256" key="1">
    <source>
        <dbReference type="SAM" id="Phobius"/>
    </source>
</evidence>
<keyword evidence="1" id="KW-0472">Membrane</keyword>
<protein>
    <recommendedName>
        <fullName evidence="4">SMODS and SLOG-associating 2TM effector domain-containing protein</fullName>
    </recommendedName>
</protein>
<gene>
    <name evidence="2" type="ORF">DEA8626_01083</name>
</gene>
<evidence type="ECO:0008006" key="4">
    <source>
        <dbReference type="Google" id="ProtNLM"/>
    </source>
</evidence>